<dbReference type="RefSeq" id="WP_110169057.1">
    <property type="nucleotide sequence ID" value="NZ_CP015136.1"/>
</dbReference>
<dbReference type="Pfam" id="PF07638">
    <property type="entry name" value="Sigma70_ECF"/>
    <property type="match status" value="1"/>
</dbReference>
<dbReference type="GO" id="GO:0016987">
    <property type="term" value="F:sigma factor activity"/>
    <property type="evidence" value="ECO:0007669"/>
    <property type="project" value="UniProtKB-KW"/>
</dbReference>
<dbReference type="InterPro" id="IPR036388">
    <property type="entry name" value="WH-like_DNA-bd_sf"/>
</dbReference>
<organism evidence="5 6">
    <name type="scientific">Luteitalea pratensis</name>
    <dbReference type="NCBI Taxonomy" id="1855912"/>
    <lineage>
        <taxon>Bacteria</taxon>
        <taxon>Pseudomonadati</taxon>
        <taxon>Acidobacteriota</taxon>
        <taxon>Vicinamibacteria</taxon>
        <taxon>Vicinamibacterales</taxon>
        <taxon>Vicinamibacteraceae</taxon>
        <taxon>Luteitalea</taxon>
    </lineage>
</organism>
<dbReference type="InterPro" id="IPR011517">
    <property type="entry name" value="RNA_pol_sigma70_ECF-like"/>
</dbReference>
<dbReference type="AlphaFoldDB" id="A0A143PF45"/>
<name>A0A143PF45_LUTPR</name>
<dbReference type="SUPFAM" id="SSF88659">
    <property type="entry name" value="Sigma3 and sigma4 domains of RNA polymerase sigma factors"/>
    <property type="match status" value="1"/>
</dbReference>
<accession>A0A143PF45</accession>
<dbReference type="NCBIfam" id="TIGR02937">
    <property type="entry name" value="sigma70-ECF"/>
    <property type="match status" value="1"/>
</dbReference>
<sequence>MSYVITASPDLDVPPQGATDALFVTLYAELHRLARRELNRRGSLSGLGVTTLLHEAYLSIAGKDGASFVDHARFMGYAARVMRGLIIDDVRRKRSEKRGGQFHITALDTDHMGRLAGPDELIGISDALDTLAEIDPGVAEIIELKFFCGFSFVEIAAMRGVSERTIQRGWEKGRLYLHHAVVADAGATGDTDALARR</sequence>
<proteinExistence type="predicted"/>
<dbReference type="InterPro" id="IPR013324">
    <property type="entry name" value="RNA_pol_sigma_r3/r4-like"/>
</dbReference>
<evidence type="ECO:0000256" key="2">
    <source>
        <dbReference type="ARBA" id="ARBA00023082"/>
    </source>
</evidence>
<dbReference type="Proteomes" id="UP000076079">
    <property type="component" value="Chromosome"/>
</dbReference>
<keyword evidence="1" id="KW-0805">Transcription regulation</keyword>
<dbReference type="PANTHER" id="PTHR43133">
    <property type="entry name" value="RNA POLYMERASE ECF-TYPE SIGMA FACTO"/>
    <property type="match status" value="1"/>
</dbReference>
<feature type="domain" description="RNA polymerase sigma-70 ECF-like HTH" evidence="4">
    <location>
        <begin position="18"/>
        <end position="179"/>
    </location>
</feature>
<dbReference type="InterPro" id="IPR039425">
    <property type="entry name" value="RNA_pol_sigma-70-like"/>
</dbReference>
<evidence type="ECO:0000256" key="1">
    <source>
        <dbReference type="ARBA" id="ARBA00023015"/>
    </source>
</evidence>
<dbReference type="KEGG" id="abac:LuPra_00220"/>
<dbReference type="NCBIfam" id="TIGR02999">
    <property type="entry name" value="Sig-70_X6"/>
    <property type="match status" value="1"/>
</dbReference>
<dbReference type="Gene3D" id="1.10.10.10">
    <property type="entry name" value="Winged helix-like DNA-binding domain superfamily/Winged helix DNA-binding domain"/>
    <property type="match status" value="1"/>
</dbReference>
<keyword evidence="6" id="KW-1185">Reference proteome</keyword>
<keyword evidence="3" id="KW-0804">Transcription</keyword>
<evidence type="ECO:0000313" key="6">
    <source>
        <dbReference type="Proteomes" id="UP000076079"/>
    </source>
</evidence>
<evidence type="ECO:0000259" key="4">
    <source>
        <dbReference type="Pfam" id="PF07638"/>
    </source>
</evidence>
<gene>
    <name evidence="5" type="ORF">LuPra_00220</name>
</gene>
<dbReference type="OrthoDB" id="128473at2"/>
<reference evidence="6" key="2">
    <citation type="submission" date="2016-04" db="EMBL/GenBank/DDBJ databases">
        <title>First Complete Genome Sequence of a Subdivision 6 Acidobacterium.</title>
        <authorList>
            <person name="Huang S."/>
            <person name="Vieira S."/>
            <person name="Bunk B."/>
            <person name="Riedel T."/>
            <person name="Sproeer C."/>
            <person name="Overmann J."/>
        </authorList>
    </citation>
    <scope>NUCLEOTIDE SEQUENCE [LARGE SCALE GENOMIC DNA]</scope>
    <source>
        <strain evidence="6">DSM 100886 HEG_-6_39</strain>
    </source>
</reference>
<dbReference type="InterPro" id="IPR053812">
    <property type="entry name" value="HTH_Sigma70_ECF-like"/>
</dbReference>
<dbReference type="STRING" id="1855912.LuPra_00220"/>
<dbReference type="PANTHER" id="PTHR43133:SF39">
    <property type="entry name" value="SIMILAR TO RNA POLYMERASE SIGMA-E FACTOR"/>
    <property type="match status" value="1"/>
</dbReference>
<protein>
    <submittedName>
        <fullName evidence="5">RNA polymerase sigma factor</fullName>
    </submittedName>
</protein>
<evidence type="ECO:0000313" key="5">
    <source>
        <dbReference type="EMBL" id="AMY07056.1"/>
    </source>
</evidence>
<dbReference type="EMBL" id="CP015136">
    <property type="protein sequence ID" value="AMY07056.1"/>
    <property type="molecule type" value="Genomic_DNA"/>
</dbReference>
<dbReference type="InterPro" id="IPR014284">
    <property type="entry name" value="RNA_pol_sigma-70_dom"/>
</dbReference>
<evidence type="ECO:0000256" key="3">
    <source>
        <dbReference type="ARBA" id="ARBA00023163"/>
    </source>
</evidence>
<keyword evidence="2" id="KW-0731">Sigma factor</keyword>
<dbReference type="GO" id="GO:0006352">
    <property type="term" value="P:DNA-templated transcription initiation"/>
    <property type="evidence" value="ECO:0007669"/>
    <property type="project" value="InterPro"/>
</dbReference>
<reference evidence="5 6" key="1">
    <citation type="journal article" date="2016" name="Genome Announc.">
        <title>First Complete Genome Sequence of a Subdivision 6 Acidobacterium Strain.</title>
        <authorList>
            <person name="Huang S."/>
            <person name="Vieira S."/>
            <person name="Bunk B."/>
            <person name="Riedel T."/>
            <person name="Sproer C."/>
            <person name="Overmann J."/>
        </authorList>
    </citation>
    <scope>NUCLEOTIDE SEQUENCE [LARGE SCALE GENOMIC DNA]</scope>
    <source>
        <strain evidence="6">DSM 100886 HEG_-6_39</strain>
    </source>
</reference>